<proteinExistence type="predicted"/>
<evidence type="ECO:0000259" key="1">
    <source>
        <dbReference type="Pfam" id="PF12770"/>
    </source>
</evidence>
<dbReference type="SMART" id="SM00028">
    <property type="entry name" value="TPR"/>
    <property type="match status" value="3"/>
</dbReference>
<evidence type="ECO:0000313" key="3">
    <source>
        <dbReference type="EMBL" id="NMQ19514.1"/>
    </source>
</evidence>
<dbReference type="Proteomes" id="UP000760480">
    <property type="component" value="Unassembled WGS sequence"/>
</dbReference>
<dbReference type="PANTHER" id="PTHR10098:SF108">
    <property type="entry name" value="TETRATRICOPEPTIDE REPEAT PROTEIN 28"/>
    <property type="match status" value="1"/>
</dbReference>
<feature type="domain" description="Orc1-like AAA ATPase" evidence="2">
    <location>
        <begin position="383"/>
        <end position="505"/>
    </location>
</feature>
<dbReference type="Gene3D" id="1.25.40.10">
    <property type="entry name" value="Tetratricopeptide repeat domain"/>
    <property type="match status" value="1"/>
</dbReference>
<comment type="caution">
    <text evidence="3">The sequence shown here is derived from an EMBL/GenBank/DDBJ whole genome shotgun (WGS) entry which is preliminary data.</text>
</comment>
<dbReference type="RefSeq" id="WP_169248767.1">
    <property type="nucleotide sequence ID" value="NZ_SPMZ01000027.1"/>
</dbReference>
<dbReference type="InterPro" id="IPR041664">
    <property type="entry name" value="AAA_16"/>
</dbReference>
<dbReference type="InterPro" id="IPR024983">
    <property type="entry name" value="CHAT_dom"/>
</dbReference>
<protein>
    <submittedName>
        <fullName evidence="3">CHAT domain-containing protein</fullName>
    </submittedName>
</protein>
<evidence type="ECO:0000259" key="2">
    <source>
        <dbReference type="Pfam" id="PF13191"/>
    </source>
</evidence>
<dbReference type="Pfam" id="PF13424">
    <property type="entry name" value="TPR_12"/>
    <property type="match status" value="1"/>
</dbReference>
<sequence>MPVHLHTPLILQPPADLASRFPHVLSLAQQLSLKYVHRYVVTEHDLQTVGDALWQTLGVDEVLAAARQAAGTRILPLIVESADPLVQSLPWECLHHPEHGFLGKHPGFSLTRRLSAAPSASVEPPKGPLKVLLFTALPDDLDQEKERLDMESEQANVLEALDPLIHQGLVQLTTPDDGRFDHFRQLLREQEFHLVFLSGHGQFNADPLLGPVGAWFLFEGADGRGERVEGEELAKAFSGTAVQAVVLSACQSGKSASADLGSSLATRLLRAGLPHVVGMRESILDVAGIHFAHALCKALGLKERLDVALQAARGFIAESPALAGLRKDLSGATERSWGQWCLPLLYSRDPAQPLIDWQFQPVPPQPPLERYHEIAGMPLPAAFIGRRRELRELGQLVYGDRPGQCLLTGAGGQGKTSLAGRLAQRLENRDWLVRAYTARQGDNWKDFVNELLFCLEKPLAEQVDRALLRCQTETDKARLIVRALMQQTGNKLALVFDNLETLQDPTTGQITDEAVAAWLDACKPVGSDPAPVVLVTSRWVIPGWEGDRRGQRSLGAPLYGDFLRYHQQLGGAPWGTERLRRLYEALDSNFKGLEFFHESSQVAGDDEAFLQQLEDSRKELQLHMMVEKLVGYLQPDERELLNRLRAYLALTFANGVRVVAQGLPEPKRLLRRLVGLSLVDMEMEVTLHLPRYRLSAVVADWLQAHDPEPISDIRQRAARYQRWVHDYLLHTLEQALNAHEALRQSGLDEDAARFALDTIVPYFNHIGLYHTLLKEWLPALRESRNQELRADALNQSGKTCLHVGQYAEAKPFLEESLAIRRAIGDRAGEGATLNNLSRIYDARGDYDTALRYLEESLAIQRAIGDRAGLCPTLFNIGHLHWRKDEHQQALACWVRTYRIAKEIGLSEALINLEKLAKQLGGSGLEDWKRLSQQMESGE</sequence>
<dbReference type="SUPFAM" id="SSF52540">
    <property type="entry name" value="P-loop containing nucleoside triphosphate hydrolases"/>
    <property type="match status" value="1"/>
</dbReference>
<gene>
    <name evidence="3" type="ORF">E4P82_10100</name>
</gene>
<dbReference type="InterPro" id="IPR027417">
    <property type="entry name" value="P-loop_NTPase"/>
</dbReference>
<dbReference type="EMBL" id="SPMZ01000027">
    <property type="protein sequence ID" value="NMQ19514.1"/>
    <property type="molecule type" value="Genomic_DNA"/>
</dbReference>
<dbReference type="InterPro" id="IPR011990">
    <property type="entry name" value="TPR-like_helical_dom_sf"/>
</dbReference>
<dbReference type="Pfam" id="PF12770">
    <property type="entry name" value="CHAT"/>
    <property type="match status" value="1"/>
</dbReference>
<keyword evidence="4" id="KW-1185">Reference proteome</keyword>
<accession>A0ABX1TN66</accession>
<dbReference type="InterPro" id="IPR019734">
    <property type="entry name" value="TPR_rpt"/>
</dbReference>
<dbReference type="PANTHER" id="PTHR10098">
    <property type="entry name" value="RAPSYN-RELATED"/>
    <property type="match status" value="1"/>
</dbReference>
<evidence type="ECO:0000313" key="4">
    <source>
        <dbReference type="Proteomes" id="UP000760480"/>
    </source>
</evidence>
<dbReference type="SUPFAM" id="SSF48452">
    <property type="entry name" value="TPR-like"/>
    <property type="match status" value="1"/>
</dbReference>
<dbReference type="Gene3D" id="3.40.50.300">
    <property type="entry name" value="P-loop containing nucleotide triphosphate hydrolases"/>
    <property type="match status" value="1"/>
</dbReference>
<dbReference type="Pfam" id="PF13191">
    <property type="entry name" value="AAA_16"/>
    <property type="match status" value="1"/>
</dbReference>
<organism evidence="3 4">
    <name type="scientific">Candidatus Competibacter phosphatis</name>
    <dbReference type="NCBI Taxonomy" id="221280"/>
    <lineage>
        <taxon>Bacteria</taxon>
        <taxon>Pseudomonadati</taxon>
        <taxon>Pseudomonadota</taxon>
        <taxon>Gammaproteobacteria</taxon>
        <taxon>Candidatus Competibacteraceae</taxon>
        <taxon>Candidatus Competibacter</taxon>
    </lineage>
</organism>
<reference evidence="3 4" key="1">
    <citation type="submission" date="2019-03" db="EMBL/GenBank/DDBJ databases">
        <title>Metabolic reconstructions from genomes of highly enriched 'Candidatus Accumulibacter' and 'Candidatus Competibacter' bioreactor populations.</title>
        <authorList>
            <person name="Annavajhala M.K."/>
            <person name="Welles L."/>
            <person name="Abbas B."/>
            <person name="Sorokin D."/>
            <person name="Park H."/>
            <person name="Van Loosdrecht M."/>
            <person name="Chandran K."/>
        </authorList>
    </citation>
    <scope>NUCLEOTIDE SEQUENCE [LARGE SCALE GENOMIC DNA]</scope>
    <source>
        <strain evidence="3 4">SBR_G</strain>
    </source>
</reference>
<feature type="domain" description="CHAT" evidence="1">
    <location>
        <begin position="49"/>
        <end position="322"/>
    </location>
</feature>
<name>A0ABX1TN66_9GAMM</name>